<evidence type="ECO:0000313" key="3">
    <source>
        <dbReference type="Proteomes" id="UP000199648"/>
    </source>
</evidence>
<keyword evidence="1" id="KW-0812">Transmembrane</keyword>
<keyword evidence="1" id="KW-0472">Membrane</keyword>
<sequence>MMTKKQRKLIEIWGVLFTFLTIALLLVDHPALARAMFIPLVIYGILNWQSIRSLEGVGPTPIEVIEGSSKIRMWLIAVCGIEVIVAISFLMTGSNLDKYLGIWSLLAAFLAPLLPALIASQLLLYRRLGKSALA</sequence>
<dbReference type="EMBL" id="FMWD01000002">
    <property type="protein sequence ID" value="SCZ52248.1"/>
    <property type="molecule type" value="Genomic_DNA"/>
</dbReference>
<gene>
    <name evidence="2" type="ORF">SAMN03097708_00707</name>
</gene>
<feature type="transmembrane region" description="Helical" evidence="1">
    <location>
        <begin position="9"/>
        <end position="27"/>
    </location>
</feature>
<keyword evidence="1" id="KW-1133">Transmembrane helix</keyword>
<dbReference type="RefSeq" id="WP_092992673.1">
    <property type="nucleotide sequence ID" value="NZ_FMWD01000002.1"/>
</dbReference>
<dbReference type="Proteomes" id="UP000199648">
    <property type="component" value="Unassembled WGS sequence"/>
</dbReference>
<organism evidence="2 3">
    <name type="scientific">Thiohalomonas denitrificans</name>
    <dbReference type="NCBI Taxonomy" id="415747"/>
    <lineage>
        <taxon>Bacteria</taxon>
        <taxon>Pseudomonadati</taxon>
        <taxon>Pseudomonadota</taxon>
        <taxon>Gammaproteobacteria</taxon>
        <taxon>Thiohalomonadales</taxon>
        <taxon>Thiohalomonadaceae</taxon>
        <taxon>Thiohalomonas</taxon>
    </lineage>
</organism>
<reference evidence="2 3" key="1">
    <citation type="submission" date="2016-10" db="EMBL/GenBank/DDBJ databases">
        <authorList>
            <person name="de Groot N.N."/>
        </authorList>
    </citation>
    <scope>NUCLEOTIDE SEQUENCE [LARGE SCALE GENOMIC DNA]</scope>
    <source>
        <strain evidence="2 3">HLD2</strain>
    </source>
</reference>
<feature type="transmembrane region" description="Helical" evidence="1">
    <location>
        <begin position="33"/>
        <end position="51"/>
    </location>
</feature>
<dbReference type="AlphaFoldDB" id="A0A1G5PSB4"/>
<protein>
    <submittedName>
        <fullName evidence="2">Uncharacterized protein</fullName>
    </submittedName>
</protein>
<proteinExistence type="predicted"/>
<evidence type="ECO:0000313" key="2">
    <source>
        <dbReference type="EMBL" id="SCZ52248.1"/>
    </source>
</evidence>
<feature type="transmembrane region" description="Helical" evidence="1">
    <location>
        <begin position="102"/>
        <end position="125"/>
    </location>
</feature>
<dbReference type="STRING" id="415747.SAMN03097708_00707"/>
<evidence type="ECO:0000256" key="1">
    <source>
        <dbReference type="SAM" id="Phobius"/>
    </source>
</evidence>
<accession>A0A1G5PSB4</accession>
<feature type="transmembrane region" description="Helical" evidence="1">
    <location>
        <begin position="71"/>
        <end position="90"/>
    </location>
</feature>
<name>A0A1G5PSB4_9GAMM</name>
<keyword evidence="3" id="KW-1185">Reference proteome</keyword>